<accession>A0AAU8CAD5</accession>
<dbReference type="KEGG" id="hanx:ABSL23_11325"/>
<name>A0AAU8CAD5_9EURY</name>
<dbReference type="EMBL" id="CP159204">
    <property type="protein sequence ID" value="XCF15824.1"/>
    <property type="molecule type" value="Genomic_DNA"/>
</dbReference>
<reference evidence="1" key="1">
    <citation type="submission" date="2024-06" db="EMBL/GenBank/DDBJ databases">
        <title>Genome Sequence of an extremely halophilic archaeon isolated from Permian era halite, Salado Formation, Carlsbad, New Mexico: Halobacterium sp. strain NMX12-1.</title>
        <authorList>
            <person name="Sotoa L."/>
            <person name="DasSarma P."/>
            <person name="Anton B.P."/>
            <person name="Vincze T."/>
            <person name="Verma I."/>
            <person name="Eralp B."/>
            <person name="Powers D.W."/>
            <person name="Dozier B.L."/>
            <person name="Roberts R.J."/>
            <person name="DasSarma S."/>
        </authorList>
    </citation>
    <scope>NUCLEOTIDE SEQUENCE</scope>
    <source>
        <strain evidence="1">NMX12-1</strain>
    </source>
</reference>
<dbReference type="RefSeq" id="WP_353633830.1">
    <property type="nucleotide sequence ID" value="NZ_CP159204.1"/>
</dbReference>
<dbReference type="GeneID" id="91109747"/>
<proteinExistence type="predicted"/>
<evidence type="ECO:0000313" key="1">
    <source>
        <dbReference type="EMBL" id="XCF15824.1"/>
    </source>
</evidence>
<dbReference type="AlphaFoldDB" id="A0AAU8CAD5"/>
<sequence>MSHGFLRHESDDGTSFFVEQNASAIDPWLTDGPYAVENDLVSLFVFGNYSVDGTVERDGRTLVELTAESAASNEDTAPAYESRVLITSEGVVYEAESSFSREVGDGREYRNVSLSLDTDAEWTMPPSWVGDLSHLSASVVEDGRARTPEHRRGDAARERDVHRLCRGFVPRNAD</sequence>
<gene>
    <name evidence="1" type="ORF">ABSL23_11325</name>
</gene>
<protein>
    <submittedName>
        <fullName evidence="1">Uncharacterized protein</fullName>
    </submittedName>
</protein>
<organism evidence="1">
    <name type="scientific">Halobacterium sp. NMX12-1</name>
    <dbReference type="NCBI Taxonomy" id="3166650"/>
    <lineage>
        <taxon>Archaea</taxon>
        <taxon>Methanobacteriati</taxon>
        <taxon>Methanobacteriota</taxon>
        <taxon>Stenosarchaea group</taxon>
        <taxon>Halobacteria</taxon>
        <taxon>Halobacteriales</taxon>
        <taxon>Halobacteriaceae</taxon>
        <taxon>Halobacterium</taxon>
    </lineage>
</organism>